<dbReference type="SUPFAM" id="SSF55620">
    <property type="entry name" value="Tetrahydrobiopterin biosynthesis enzymes-like"/>
    <property type="match status" value="1"/>
</dbReference>
<accession>A0A1M5PDF0</accession>
<evidence type="ECO:0000256" key="2">
    <source>
        <dbReference type="ARBA" id="ARBA00008900"/>
    </source>
</evidence>
<dbReference type="EC" id="4.-.-.-" evidence="8"/>
<dbReference type="PANTHER" id="PTHR12589">
    <property type="entry name" value="PYRUVOYL TETRAHYDROBIOPTERIN SYNTHASE"/>
    <property type="match status" value="1"/>
</dbReference>
<dbReference type="PIRSF" id="PIRSF006113">
    <property type="entry name" value="PTP_synth"/>
    <property type="match status" value="1"/>
</dbReference>
<evidence type="ECO:0000313" key="11">
    <source>
        <dbReference type="EMBL" id="SHG99796.1"/>
    </source>
</evidence>
<dbReference type="NCBIfam" id="TIGR03367">
    <property type="entry name" value="queuosine_QueD"/>
    <property type="match status" value="1"/>
</dbReference>
<keyword evidence="4 8" id="KW-0479">Metal-binding</keyword>
<evidence type="ECO:0000256" key="4">
    <source>
        <dbReference type="ARBA" id="ARBA00022723"/>
    </source>
</evidence>
<evidence type="ECO:0000256" key="8">
    <source>
        <dbReference type="PIRNR" id="PIRNR006113"/>
    </source>
</evidence>
<comment type="cofactor">
    <cofactor evidence="8 10">
        <name>Zn(2+)</name>
        <dbReference type="ChEBI" id="CHEBI:29105"/>
    </cofactor>
    <text evidence="8 10">Binds 1 zinc ion per subunit.</text>
</comment>
<evidence type="ECO:0000256" key="7">
    <source>
        <dbReference type="ARBA" id="ARBA00048807"/>
    </source>
</evidence>
<keyword evidence="12" id="KW-1185">Reference proteome</keyword>
<dbReference type="UniPathway" id="UPA00391"/>
<dbReference type="GO" id="GO:0070497">
    <property type="term" value="F:6-carboxytetrahydropterin synthase activity"/>
    <property type="evidence" value="ECO:0007669"/>
    <property type="project" value="UniProtKB-EC"/>
</dbReference>
<sequence length="124" mass="14444">MAYELGIIQEFAAAHRLNNYPGDCSNIHGHTWKVEITVKGNKLDPTGMLIDFRELKRIAASIIKEKYDHRFLNEIEPFDRINPTAENIAREIYYDMKKTLTPVVELEKVKVWESPTAYAVYKEE</sequence>
<keyword evidence="5 8" id="KW-0862">Zinc</keyword>
<dbReference type="OrthoDB" id="9804698at2"/>
<feature type="binding site" evidence="10">
    <location>
        <position position="15"/>
    </location>
    <ligand>
        <name>Zn(2+)</name>
        <dbReference type="ChEBI" id="CHEBI:29105"/>
    </ligand>
</feature>
<gene>
    <name evidence="11" type="ORF">SAMN02745221_01439</name>
</gene>
<comment type="similarity">
    <text evidence="2 8">Belongs to the PTPS family. QueD subfamily.</text>
</comment>
<organism evidence="11 12">
    <name type="scientific">Thermosyntropha lipolytica DSM 11003</name>
    <dbReference type="NCBI Taxonomy" id="1123382"/>
    <lineage>
        <taxon>Bacteria</taxon>
        <taxon>Bacillati</taxon>
        <taxon>Bacillota</taxon>
        <taxon>Clostridia</taxon>
        <taxon>Eubacteriales</taxon>
        <taxon>Syntrophomonadaceae</taxon>
        <taxon>Thermosyntropha</taxon>
    </lineage>
</organism>
<dbReference type="InterPro" id="IPR038418">
    <property type="entry name" value="6-PTP_synth/QueD_sf"/>
</dbReference>
<evidence type="ECO:0000256" key="10">
    <source>
        <dbReference type="PIRSR" id="PIRSR006113-2"/>
    </source>
</evidence>
<dbReference type="RefSeq" id="WP_073092133.1">
    <property type="nucleotide sequence ID" value="NZ_FQWY01000022.1"/>
</dbReference>
<feature type="active site" description="Charge relay system" evidence="9">
    <location>
        <position position="113"/>
    </location>
</feature>
<protein>
    <recommendedName>
        <fullName evidence="3 8">6-carboxy-5,6,7,8-tetrahydropterin synthase</fullName>
        <ecNumber evidence="8">4.-.-.-</ecNumber>
    </recommendedName>
</protein>
<dbReference type="GO" id="GO:0046872">
    <property type="term" value="F:metal ion binding"/>
    <property type="evidence" value="ECO:0007669"/>
    <property type="project" value="UniProtKB-KW"/>
</dbReference>
<reference evidence="12" key="1">
    <citation type="submission" date="2016-11" db="EMBL/GenBank/DDBJ databases">
        <authorList>
            <person name="Varghese N."/>
            <person name="Submissions S."/>
        </authorList>
    </citation>
    <scope>NUCLEOTIDE SEQUENCE [LARGE SCALE GENOMIC DNA]</scope>
    <source>
        <strain evidence="12">DSM 11003</strain>
    </source>
</reference>
<dbReference type="PANTHER" id="PTHR12589:SF7">
    <property type="entry name" value="6-PYRUVOYL TETRAHYDROBIOPTERIN SYNTHASE"/>
    <property type="match status" value="1"/>
</dbReference>
<feature type="binding site" evidence="10">
    <location>
        <position position="28"/>
    </location>
    <ligand>
        <name>Zn(2+)</name>
        <dbReference type="ChEBI" id="CHEBI:29105"/>
    </ligand>
</feature>
<dbReference type="Pfam" id="PF01242">
    <property type="entry name" value="PTPS"/>
    <property type="match status" value="1"/>
</dbReference>
<comment type="pathway">
    <text evidence="1 8">Purine metabolism; 7-cyano-7-deazaguanine biosynthesis.</text>
</comment>
<evidence type="ECO:0000313" key="12">
    <source>
        <dbReference type="Proteomes" id="UP000242329"/>
    </source>
</evidence>
<comment type="catalytic activity">
    <reaction evidence="7 8">
        <text>7,8-dihydroneopterin 3'-triphosphate + H2O = 6-carboxy-5,6,7,8-tetrahydropterin + triphosphate + acetaldehyde + 2 H(+)</text>
        <dbReference type="Rhea" id="RHEA:27966"/>
        <dbReference type="ChEBI" id="CHEBI:15343"/>
        <dbReference type="ChEBI" id="CHEBI:15377"/>
        <dbReference type="ChEBI" id="CHEBI:15378"/>
        <dbReference type="ChEBI" id="CHEBI:18036"/>
        <dbReference type="ChEBI" id="CHEBI:58462"/>
        <dbReference type="ChEBI" id="CHEBI:61032"/>
        <dbReference type="EC" id="4.1.2.50"/>
    </reaction>
</comment>
<dbReference type="AlphaFoldDB" id="A0A1M5PDF0"/>
<keyword evidence="6 8" id="KW-0456">Lyase</keyword>
<dbReference type="STRING" id="1123382.SAMN02745221_01439"/>
<dbReference type="EMBL" id="FQWY01000022">
    <property type="protein sequence ID" value="SHG99796.1"/>
    <property type="molecule type" value="Genomic_DNA"/>
</dbReference>
<dbReference type="Gene3D" id="3.30.479.10">
    <property type="entry name" value="6-pyruvoyl tetrahydropterin synthase/QueD"/>
    <property type="match status" value="1"/>
</dbReference>
<feature type="binding site" evidence="10">
    <location>
        <position position="30"/>
    </location>
    <ligand>
        <name>Zn(2+)</name>
        <dbReference type="ChEBI" id="CHEBI:29105"/>
    </ligand>
</feature>
<dbReference type="GO" id="GO:0008616">
    <property type="term" value="P:tRNA queuosine(34) biosynthetic process"/>
    <property type="evidence" value="ECO:0007669"/>
    <property type="project" value="UniProtKB-KW"/>
</dbReference>
<feature type="active site" description="Proton acceptor" evidence="9">
    <location>
        <position position="24"/>
    </location>
</feature>
<evidence type="ECO:0000256" key="5">
    <source>
        <dbReference type="ARBA" id="ARBA00022833"/>
    </source>
</evidence>
<evidence type="ECO:0000256" key="9">
    <source>
        <dbReference type="PIRSR" id="PIRSR006113-1"/>
    </source>
</evidence>
<feature type="active site" description="Charge relay system" evidence="9">
    <location>
        <position position="69"/>
    </location>
</feature>
<evidence type="ECO:0000256" key="3">
    <source>
        <dbReference type="ARBA" id="ARBA00018141"/>
    </source>
</evidence>
<name>A0A1M5PDF0_9FIRM</name>
<evidence type="ECO:0000256" key="6">
    <source>
        <dbReference type="ARBA" id="ARBA00023239"/>
    </source>
</evidence>
<dbReference type="Proteomes" id="UP000242329">
    <property type="component" value="Unassembled WGS sequence"/>
</dbReference>
<keyword evidence="8" id="KW-0671">Queuosine biosynthesis</keyword>
<dbReference type="InterPro" id="IPR007115">
    <property type="entry name" value="6-PTP_synth/QueD"/>
</dbReference>
<evidence type="ECO:0000256" key="1">
    <source>
        <dbReference type="ARBA" id="ARBA00005061"/>
    </source>
</evidence>
<proteinExistence type="inferred from homology"/>